<keyword evidence="3" id="KW-0808">Transferase</keyword>
<comment type="caution">
    <text evidence="3">The sequence shown here is derived from an EMBL/GenBank/DDBJ whole genome shotgun (WGS) entry which is preliminary data.</text>
</comment>
<proteinExistence type="predicted"/>
<dbReference type="SUPFAM" id="SSF53756">
    <property type="entry name" value="UDP-Glycosyltransferase/glycogen phosphorylase"/>
    <property type="match status" value="1"/>
</dbReference>
<feature type="domain" description="Glycosyl transferase family 1" evidence="1">
    <location>
        <begin position="165"/>
        <end position="324"/>
    </location>
</feature>
<name>A0A850EGU8_9BACL</name>
<dbReference type="Pfam" id="PF13439">
    <property type="entry name" value="Glyco_transf_4"/>
    <property type="match status" value="1"/>
</dbReference>
<dbReference type="InterPro" id="IPR001296">
    <property type="entry name" value="Glyco_trans_1"/>
</dbReference>
<dbReference type="InterPro" id="IPR028098">
    <property type="entry name" value="Glyco_trans_4-like_N"/>
</dbReference>
<dbReference type="GO" id="GO:0016757">
    <property type="term" value="F:glycosyltransferase activity"/>
    <property type="evidence" value="ECO:0007669"/>
    <property type="project" value="InterPro"/>
</dbReference>
<dbReference type="PANTHER" id="PTHR45947:SF3">
    <property type="entry name" value="SULFOQUINOVOSYL TRANSFERASE SQD2"/>
    <property type="match status" value="1"/>
</dbReference>
<keyword evidence="4" id="KW-1185">Reference proteome</keyword>
<feature type="domain" description="Glycosyltransferase subfamily 4-like N-terminal" evidence="2">
    <location>
        <begin position="2"/>
        <end position="156"/>
    </location>
</feature>
<accession>A0A850EGU8</accession>
<dbReference type="EMBL" id="JABWCS010000190">
    <property type="protein sequence ID" value="NUU59626.1"/>
    <property type="molecule type" value="Genomic_DNA"/>
</dbReference>
<dbReference type="AlphaFoldDB" id="A0A850EGU8"/>
<organism evidence="3 4">
    <name type="scientific">Paenibacillus agri</name>
    <dbReference type="NCBI Taxonomy" id="2744309"/>
    <lineage>
        <taxon>Bacteria</taxon>
        <taxon>Bacillati</taxon>
        <taxon>Bacillota</taxon>
        <taxon>Bacilli</taxon>
        <taxon>Bacillales</taxon>
        <taxon>Paenibacillaceae</taxon>
        <taxon>Paenibacillus</taxon>
    </lineage>
</organism>
<protein>
    <submittedName>
        <fullName evidence="3">Glycosyltransferase family 1 protein</fullName>
    </submittedName>
</protein>
<dbReference type="Pfam" id="PF00534">
    <property type="entry name" value="Glycos_transf_1"/>
    <property type="match status" value="1"/>
</dbReference>
<gene>
    <name evidence="3" type="ORF">HPT30_04565</name>
</gene>
<dbReference type="CDD" id="cd03812">
    <property type="entry name" value="GT4_CapH-like"/>
    <property type="match status" value="1"/>
</dbReference>
<reference evidence="3" key="1">
    <citation type="submission" date="2020-06" db="EMBL/GenBank/DDBJ databases">
        <title>Paenibacillus sp. nov., isolated from soil.</title>
        <authorList>
            <person name="Seo Y.L."/>
        </authorList>
    </citation>
    <scope>NUCLEOTIDE SEQUENCE [LARGE SCALE GENOMIC DNA]</scope>
    <source>
        <strain evidence="3">JW14</strain>
    </source>
</reference>
<evidence type="ECO:0000313" key="3">
    <source>
        <dbReference type="EMBL" id="NUU59626.1"/>
    </source>
</evidence>
<evidence type="ECO:0000259" key="2">
    <source>
        <dbReference type="Pfam" id="PF13439"/>
    </source>
</evidence>
<dbReference type="Gene3D" id="3.40.50.2000">
    <property type="entry name" value="Glycogen Phosphorylase B"/>
    <property type="match status" value="2"/>
</dbReference>
<evidence type="ECO:0000259" key="1">
    <source>
        <dbReference type="Pfam" id="PF00534"/>
    </source>
</evidence>
<evidence type="ECO:0000313" key="4">
    <source>
        <dbReference type="Proteomes" id="UP000564806"/>
    </source>
</evidence>
<dbReference type="PANTHER" id="PTHR45947">
    <property type="entry name" value="SULFOQUINOVOSYL TRANSFERASE SQD2"/>
    <property type="match status" value="1"/>
</dbReference>
<dbReference type="Proteomes" id="UP000564806">
    <property type="component" value="Unassembled WGS sequence"/>
</dbReference>
<sequence length="350" mass="40318">MIMNLYRNIDREKIQFDFVIHSSEKCDYTEEILSLGGKIYSIPRFTGKNYFTYKSAWKNFFAQHPEYKIIHGHMRSTASIYLELAKSFGVKTIAHSHSTSNGFGVSAIVKDIMQYSIRYNSDYLFACSQKAGEWLFGKKQFRKSNSFIVKNAIESDKYIFNIMKREILRKELGIDGKFVIGHVGRFCSAKNHEYLVEIFESIYNTDNNSLLLLIGDGELLDEIKSIVHKKKISHSVMFLGSRSDVSELLQCMDTFVFPSKFEGLGISVIEAQASGLPCIISDNIPLEAHITKLIQALSLNKKPDEWAEFILRTKDKSHRKDMTKEIESSGYNVKFNTKWLEDFYYKIISS</sequence>
<dbReference type="InterPro" id="IPR050194">
    <property type="entry name" value="Glycosyltransferase_grp1"/>
</dbReference>